<dbReference type="EMBL" id="RBAM01000022">
    <property type="protein sequence ID" value="RKN62036.1"/>
    <property type="molecule type" value="Genomic_DNA"/>
</dbReference>
<dbReference type="PIRSF" id="PIRSF016578">
    <property type="entry name" value="HsaA"/>
    <property type="match status" value="1"/>
</dbReference>
<dbReference type="Gene3D" id="1.20.140.10">
    <property type="entry name" value="Butyryl-CoA Dehydrogenase, subunit A, domain 3"/>
    <property type="match status" value="1"/>
</dbReference>
<dbReference type="OrthoDB" id="3404950at2"/>
<evidence type="ECO:0000313" key="3">
    <source>
        <dbReference type="EMBL" id="RKN62036.1"/>
    </source>
</evidence>
<evidence type="ECO:0000259" key="2">
    <source>
        <dbReference type="Pfam" id="PF08028"/>
    </source>
</evidence>
<dbReference type="GO" id="GO:0050660">
    <property type="term" value="F:flavin adenine dinucleotide binding"/>
    <property type="evidence" value="ECO:0007669"/>
    <property type="project" value="InterPro"/>
</dbReference>
<evidence type="ECO:0000256" key="1">
    <source>
        <dbReference type="ARBA" id="ARBA00023002"/>
    </source>
</evidence>
<organism evidence="3 4">
    <name type="scientific">Streptomyces klenkii</name>
    <dbReference type="NCBI Taxonomy" id="1420899"/>
    <lineage>
        <taxon>Bacteria</taxon>
        <taxon>Bacillati</taxon>
        <taxon>Actinomycetota</taxon>
        <taxon>Actinomycetes</taxon>
        <taxon>Kitasatosporales</taxon>
        <taxon>Streptomycetaceae</taxon>
        <taxon>Streptomyces</taxon>
    </lineage>
</organism>
<dbReference type="InterPro" id="IPR037069">
    <property type="entry name" value="AcylCoA_DH/ox_N_sf"/>
</dbReference>
<protein>
    <recommendedName>
        <fullName evidence="2">Acyl-CoA dehydrogenase C-terminal domain-containing protein</fullName>
    </recommendedName>
</protein>
<evidence type="ECO:0000313" key="4">
    <source>
        <dbReference type="Proteomes" id="UP000270343"/>
    </source>
</evidence>
<name>A0A3B0ARZ6_9ACTN</name>
<keyword evidence="4" id="KW-1185">Reference proteome</keyword>
<dbReference type="Gene3D" id="1.10.540.10">
    <property type="entry name" value="Acyl-CoA dehydrogenase/oxidase, N-terminal domain"/>
    <property type="match status" value="1"/>
</dbReference>
<keyword evidence="1" id="KW-0560">Oxidoreductase</keyword>
<dbReference type="AlphaFoldDB" id="A0A3B0ARZ6"/>
<dbReference type="Pfam" id="PF08028">
    <property type="entry name" value="Acyl-CoA_dh_2"/>
    <property type="match status" value="1"/>
</dbReference>
<dbReference type="Proteomes" id="UP000270343">
    <property type="component" value="Unassembled WGS sequence"/>
</dbReference>
<sequence length="360" mass="36983">MPTQTELLTAAAKAAQAAGEGAVEADTGRRLRPEVVDALTGAGFSRAFTPAEFGGAPVSFAEVTRAVAAVAEECASAAWVGSLMANTGRFAGFLPAEGRADIWAEGPDTRLVAGLVSQVVAQPADGGWELSGTWSFVSGVEFSEWALLMATTAGGEARFFAVPRADYTFEDTWFTLGMRATGSHALTIERAFVPAHRSFLSADLFAGNHPSGEALYTAPLFAINGLTFAAPILGAARAALAVASAPLAAGKAKDSARVAVARSGGEIDAAELLLLRAAATADRGGVTAEEAARGSRDCALAVEILAGAVDRLFRGAGTRAQAEGSPLQRIWRDVRGAASHGGLQFEPAALRWSEPQPAAA</sequence>
<dbReference type="InterPro" id="IPR036250">
    <property type="entry name" value="AcylCo_DH-like_C"/>
</dbReference>
<comment type="caution">
    <text evidence="3">The sequence shown here is derived from an EMBL/GenBank/DDBJ whole genome shotgun (WGS) entry which is preliminary data.</text>
</comment>
<dbReference type="InterPro" id="IPR013107">
    <property type="entry name" value="Acyl-CoA_DH_C"/>
</dbReference>
<dbReference type="GO" id="GO:0016712">
    <property type="term" value="F:oxidoreductase activity, acting on paired donors, with incorporation or reduction of molecular oxygen, reduced flavin or flavoprotein as one donor, and incorporation of one atom of oxygen"/>
    <property type="evidence" value="ECO:0007669"/>
    <property type="project" value="TreeGrafter"/>
</dbReference>
<dbReference type="InterPro" id="IPR050741">
    <property type="entry name" value="Acyl-CoA_dehydrogenase"/>
</dbReference>
<dbReference type="PANTHER" id="PTHR48083:SF19">
    <property type="entry name" value="FLAVIN-DEPENDENT MONOOXYGENASE, OXYGENASE SUBUNIT HSAA"/>
    <property type="match status" value="1"/>
</dbReference>
<reference evidence="3 4" key="1">
    <citation type="journal article" date="2015" name="Antonie Van Leeuwenhoek">
        <title>Streptomyces klenkii sp. nov., isolated from deep marine sediment.</title>
        <authorList>
            <person name="Veyisoglu A."/>
            <person name="Sahin N."/>
        </authorList>
    </citation>
    <scope>NUCLEOTIDE SEQUENCE [LARGE SCALE GENOMIC DNA]</scope>
    <source>
        <strain evidence="3 4">KCTC 29202</strain>
    </source>
</reference>
<dbReference type="SUPFAM" id="SSF47203">
    <property type="entry name" value="Acyl-CoA dehydrogenase C-terminal domain-like"/>
    <property type="match status" value="1"/>
</dbReference>
<dbReference type="GO" id="GO:0033539">
    <property type="term" value="P:fatty acid beta-oxidation using acyl-CoA dehydrogenase"/>
    <property type="evidence" value="ECO:0007669"/>
    <property type="project" value="TreeGrafter"/>
</dbReference>
<dbReference type="PANTHER" id="PTHR48083">
    <property type="entry name" value="MEDIUM-CHAIN SPECIFIC ACYL-COA DEHYDROGENASE, MITOCHONDRIAL-RELATED"/>
    <property type="match status" value="1"/>
</dbReference>
<dbReference type="GO" id="GO:0005737">
    <property type="term" value="C:cytoplasm"/>
    <property type="evidence" value="ECO:0007669"/>
    <property type="project" value="TreeGrafter"/>
</dbReference>
<dbReference type="InterPro" id="IPR009100">
    <property type="entry name" value="AcylCoA_DH/oxidase_NM_dom_sf"/>
</dbReference>
<feature type="domain" description="Acyl-CoA dehydrogenase C-terminal" evidence="2">
    <location>
        <begin position="226"/>
        <end position="344"/>
    </location>
</feature>
<accession>A0A3B0ARZ6</accession>
<dbReference type="RefSeq" id="WP_120759115.1">
    <property type="nucleotide sequence ID" value="NZ_RBAM01000022.1"/>
</dbReference>
<gene>
    <name evidence="3" type="ORF">D7231_31400</name>
</gene>
<dbReference type="InterPro" id="IPR046373">
    <property type="entry name" value="Acyl-CoA_Oxase/DH_mid-dom_sf"/>
</dbReference>
<proteinExistence type="predicted"/>
<dbReference type="GO" id="GO:0003995">
    <property type="term" value="F:acyl-CoA dehydrogenase activity"/>
    <property type="evidence" value="ECO:0007669"/>
    <property type="project" value="TreeGrafter"/>
</dbReference>
<dbReference type="Gene3D" id="2.40.110.10">
    <property type="entry name" value="Butyryl-CoA Dehydrogenase, subunit A, domain 2"/>
    <property type="match status" value="1"/>
</dbReference>
<dbReference type="SUPFAM" id="SSF56645">
    <property type="entry name" value="Acyl-CoA dehydrogenase NM domain-like"/>
    <property type="match status" value="1"/>
</dbReference>